<dbReference type="RefSeq" id="WP_182574226.1">
    <property type="nucleotide sequence ID" value="NZ_JACJHY010000010.1"/>
</dbReference>
<accession>A0ABR6C6F2</accession>
<keyword evidence="1" id="KW-0812">Transmembrane</keyword>
<reference evidence="2 3" key="1">
    <citation type="submission" date="2020-08" db="EMBL/GenBank/DDBJ databases">
        <title>Genomic Encyclopedia of Type Strains, Phase IV (KMG-IV): sequencing the most valuable type-strain genomes for metagenomic binning, comparative biology and taxonomic classification.</title>
        <authorList>
            <person name="Goeker M."/>
        </authorList>
    </citation>
    <scope>NUCLEOTIDE SEQUENCE [LARGE SCALE GENOMIC DNA]</scope>
    <source>
        <strain evidence="2 3">DSM 17455</strain>
    </source>
</reference>
<feature type="transmembrane region" description="Helical" evidence="1">
    <location>
        <begin position="35"/>
        <end position="57"/>
    </location>
</feature>
<dbReference type="EMBL" id="JACJHZ010000010">
    <property type="protein sequence ID" value="MBA9020588.1"/>
    <property type="molecule type" value="Genomic_DNA"/>
</dbReference>
<sequence length="60" mass="6402">MNRIEWLGFVLSGCLFAAIFLAGIIVYGGGHARNIALTAALFACIFGTALWALFAIIQGR</sequence>
<name>A0ABR6C6F2_9HYPH</name>
<dbReference type="Proteomes" id="UP000587524">
    <property type="component" value="Unassembled WGS sequence"/>
</dbReference>
<evidence type="ECO:0000313" key="3">
    <source>
        <dbReference type="Proteomes" id="UP000587524"/>
    </source>
</evidence>
<protein>
    <submittedName>
        <fullName evidence="2">Uncharacterized protein</fullName>
    </submittedName>
</protein>
<organism evidence="2 3">
    <name type="scientific">Aminobacter ciceronei</name>
    <dbReference type="NCBI Taxonomy" id="150723"/>
    <lineage>
        <taxon>Bacteria</taxon>
        <taxon>Pseudomonadati</taxon>
        <taxon>Pseudomonadota</taxon>
        <taxon>Alphaproteobacteria</taxon>
        <taxon>Hyphomicrobiales</taxon>
        <taxon>Phyllobacteriaceae</taxon>
        <taxon>Aminobacter</taxon>
    </lineage>
</organism>
<proteinExistence type="predicted"/>
<keyword evidence="1" id="KW-0472">Membrane</keyword>
<comment type="caution">
    <text evidence="2">The sequence shown here is derived from an EMBL/GenBank/DDBJ whole genome shotgun (WGS) entry which is preliminary data.</text>
</comment>
<feature type="transmembrane region" description="Helical" evidence="1">
    <location>
        <begin position="7"/>
        <end position="29"/>
    </location>
</feature>
<keyword evidence="1" id="KW-1133">Transmembrane helix</keyword>
<evidence type="ECO:0000313" key="2">
    <source>
        <dbReference type="EMBL" id="MBA9020588.1"/>
    </source>
</evidence>
<evidence type="ECO:0000256" key="1">
    <source>
        <dbReference type="SAM" id="Phobius"/>
    </source>
</evidence>
<keyword evidence="3" id="KW-1185">Reference proteome</keyword>
<gene>
    <name evidence="2" type="ORF">HNQ97_002590</name>
</gene>